<evidence type="ECO:0000313" key="2">
    <source>
        <dbReference type="Proteomes" id="UP001148629"/>
    </source>
</evidence>
<dbReference type="EMBL" id="JANRMS010000135">
    <property type="protein sequence ID" value="KAJ3545849.1"/>
    <property type="molecule type" value="Genomic_DNA"/>
</dbReference>
<gene>
    <name evidence="1" type="ORF">NM208_g2305</name>
</gene>
<reference evidence="1" key="1">
    <citation type="submission" date="2022-08" db="EMBL/GenBank/DDBJ databases">
        <title>Genome Sequence of Fusarium decemcellulare.</title>
        <authorList>
            <person name="Buettner E."/>
        </authorList>
    </citation>
    <scope>NUCLEOTIDE SEQUENCE</scope>
    <source>
        <strain evidence="1">Babe19</strain>
    </source>
</reference>
<organism evidence="1 2">
    <name type="scientific">Fusarium decemcellulare</name>
    <dbReference type="NCBI Taxonomy" id="57161"/>
    <lineage>
        <taxon>Eukaryota</taxon>
        <taxon>Fungi</taxon>
        <taxon>Dikarya</taxon>
        <taxon>Ascomycota</taxon>
        <taxon>Pezizomycotina</taxon>
        <taxon>Sordariomycetes</taxon>
        <taxon>Hypocreomycetidae</taxon>
        <taxon>Hypocreales</taxon>
        <taxon>Nectriaceae</taxon>
        <taxon>Fusarium</taxon>
        <taxon>Fusarium decemcellulare species complex</taxon>
    </lineage>
</organism>
<proteinExistence type="predicted"/>
<evidence type="ECO:0000313" key="1">
    <source>
        <dbReference type="EMBL" id="KAJ3545849.1"/>
    </source>
</evidence>
<name>A0ACC1ST05_9HYPO</name>
<sequence length="881" mass="98070">MLRPKRSFRRISDGSHYIDDIVLTDTPSHHTHEDLKANALSGRQDSANTPLIVSNEEDSPPGNDEAVPNQSPPLNDKVLRPTFGIGAVLLLILAFYSTLMSGLWFVVAILQPRWGFFISTSRGLSPSTATTLTALISKTIELVSAAVFVACLGQILTRRAVARNTTGITLAELTIRNWIIQPGSIFTHFGTLLIAGRTFLGLLSLVALVATMLYTTASEALVSPKLKYGDWEVRELTVPVHSHYGNVVHAGRRCRRDLGLSMNTTADVNTLISVSIYCLSTKVGYISNRDLFTYLAPITLDIKNEVIFERSLGTTHLHDDIKIEATRMDTEYSQPEKPFQRWGRIVDNNTLSIPHPGVWEASRFASNGILQPEDLSNVGGYAIQASVVSPTINTMCVNMDKDELASLVYDAFPHSDQQNFTAWYDREKPTWGNSTSVDEIFRWGTDYGRWRPVFRSYPQNGSATLQHLPGVYPEELYDAGYVLTKGMKTGNYTLCEMRSWFSTDCSTYLDVSGIRQPVMRTRCGDDQDSYRYGQRTLQTPADKLGPKYWTIILHYWMVAVALEQPFDPEISASLPVGLMTLTKPERRPNLPTIAEVMSVYALSTLTLSALDAPVRHSWDHGNTTAESADEEYIYEFNATETFPAAIKSQEYTSGHTEDWQRLFYAVLGLTSLINILCLGYLLIHHQLVNDFTEPQNLFSLSINSPFCPRMVGSCLDGPEKEHLEVPWRISRSLDEGEYYFEAVEKREQLCNNAEILQPGDRQSINFEYKQGKISLRKSVMMFSTPIPGTTAFGDFPEAESGLFWAPLPMNFSVASVLAAAHEVAADFSVQTTTISTTNAGVIAAMAIFPLILVSSRESGGTTEAPTWPQLACCVSVPLERQ</sequence>
<comment type="caution">
    <text evidence="1">The sequence shown here is derived from an EMBL/GenBank/DDBJ whole genome shotgun (WGS) entry which is preliminary data.</text>
</comment>
<accession>A0ACC1ST05</accession>
<protein>
    <submittedName>
        <fullName evidence="1">Uncharacterized protein</fullName>
    </submittedName>
</protein>
<dbReference type="Proteomes" id="UP001148629">
    <property type="component" value="Unassembled WGS sequence"/>
</dbReference>
<keyword evidence="2" id="KW-1185">Reference proteome</keyword>